<dbReference type="Proteomes" id="UP000031950">
    <property type="component" value="Unassembled WGS sequence"/>
</dbReference>
<keyword evidence="2" id="KW-1185">Reference proteome</keyword>
<reference evidence="1 2" key="1">
    <citation type="submission" date="2015-01" db="EMBL/GenBank/DDBJ databases">
        <title>Genome sequence of Jeotgalibacillus alimentarius.</title>
        <authorList>
            <person name="Goh K.M."/>
            <person name="Chan K.-G."/>
            <person name="Yaakop A.S."/>
            <person name="Ee R."/>
            <person name="Gan H.M."/>
            <person name="Chan C.S."/>
        </authorList>
    </citation>
    <scope>NUCLEOTIDE SEQUENCE [LARGE SCALE GENOMIC DNA]</scope>
    <source>
        <strain evidence="1 2">YKJ-13</strain>
    </source>
</reference>
<organism evidence="1 2">
    <name type="scientific">Jeotgalibacillus alimentarius</name>
    <dbReference type="NCBI Taxonomy" id="135826"/>
    <lineage>
        <taxon>Bacteria</taxon>
        <taxon>Bacillati</taxon>
        <taxon>Bacillota</taxon>
        <taxon>Bacilli</taxon>
        <taxon>Bacillales</taxon>
        <taxon>Caryophanaceae</taxon>
        <taxon>Jeotgalibacillus</taxon>
    </lineage>
</organism>
<dbReference type="STRING" id="135826.KP77_20620"/>
<dbReference type="EMBL" id="JXRQ01000018">
    <property type="protein sequence ID" value="KIL48851.1"/>
    <property type="molecule type" value="Genomic_DNA"/>
</dbReference>
<evidence type="ECO:0000313" key="2">
    <source>
        <dbReference type="Proteomes" id="UP000031950"/>
    </source>
</evidence>
<protein>
    <submittedName>
        <fullName evidence="1">Uncharacterized protein</fullName>
    </submittedName>
</protein>
<accession>A0A0C2VWS2</accession>
<proteinExistence type="predicted"/>
<gene>
    <name evidence="1" type="ORF">KP77_20620</name>
</gene>
<evidence type="ECO:0000313" key="1">
    <source>
        <dbReference type="EMBL" id="KIL48851.1"/>
    </source>
</evidence>
<sequence length="84" mass="10083">MTEHLILNLYTSLWKNRPVKSIKQMNALIISDLSDENTHPRLRRSPEEKYRITRQLISDSDLTSEQQRLLNNYISMLYEQTFNK</sequence>
<name>A0A0C2VWS2_9BACL</name>
<comment type="caution">
    <text evidence="1">The sequence shown here is derived from an EMBL/GenBank/DDBJ whole genome shotgun (WGS) entry which is preliminary data.</text>
</comment>
<dbReference type="PATRIC" id="fig|135826.4.peg.2057"/>
<dbReference type="AlphaFoldDB" id="A0A0C2VWS2"/>